<keyword evidence="2" id="KW-1185">Reference proteome</keyword>
<dbReference type="EMBL" id="BBMR01000003">
    <property type="protein sequence ID" value="GAL18699.1"/>
    <property type="molecule type" value="Genomic_DNA"/>
</dbReference>
<gene>
    <name evidence="1" type="ORF">JCM19235_2122</name>
</gene>
<organism evidence="1 2">
    <name type="scientific">Vibrio maritimus</name>
    <dbReference type="NCBI Taxonomy" id="990268"/>
    <lineage>
        <taxon>Bacteria</taxon>
        <taxon>Pseudomonadati</taxon>
        <taxon>Pseudomonadota</taxon>
        <taxon>Gammaproteobacteria</taxon>
        <taxon>Vibrionales</taxon>
        <taxon>Vibrionaceae</taxon>
        <taxon>Vibrio</taxon>
    </lineage>
</organism>
<sequence>MSTLKTNLGVGFAIAASSATIQAQEKPNILVIWGDDIGYFNLSIHNQA</sequence>
<protein>
    <recommendedName>
        <fullName evidence="3">Arylsulfatase</fullName>
    </recommendedName>
</protein>
<proteinExistence type="predicted"/>
<dbReference type="STRING" id="990268.JCM19235_2122"/>
<evidence type="ECO:0008006" key="3">
    <source>
        <dbReference type="Google" id="ProtNLM"/>
    </source>
</evidence>
<comment type="caution">
    <text evidence="1">The sequence shown here is derived from an EMBL/GenBank/DDBJ whole genome shotgun (WGS) entry which is preliminary data.</text>
</comment>
<dbReference type="Proteomes" id="UP000029228">
    <property type="component" value="Unassembled WGS sequence"/>
</dbReference>
<dbReference type="AlphaFoldDB" id="A0A090RWT9"/>
<accession>A0A090RWT9</accession>
<name>A0A090RWT9_9VIBR</name>
<evidence type="ECO:0000313" key="1">
    <source>
        <dbReference type="EMBL" id="GAL18699.1"/>
    </source>
</evidence>
<reference evidence="1 2" key="2">
    <citation type="submission" date="2014-09" db="EMBL/GenBank/DDBJ databases">
        <authorList>
            <consortium name="NBRP consortium"/>
            <person name="Sawabe T."/>
            <person name="Meirelles P."/>
            <person name="Nakanishi M."/>
            <person name="Sayaka M."/>
            <person name="Hattori M."/>
            <person name="Ohkuma M."/>
        </authorList>
    </citation>
    <scope>NUCLEOTIDE SEQUENCE [LARGE SCALE GENOMIC DNA]</scope>
    <source>
        <strain evidence="2">JCM19235</strain>
    </source>
</reference>
<reference evidence="1 2" key="1">
    <citation type="submission" date="2014-09" db="EMBL/GenBank/DDBJ databases">
        <title>Vibrio maritimus JCM 19235. (C45) whole genome shotgun sequence.</title>
        <authorList>
            <person name="Sawabe T."/>
            <person name="Meirelles P."/>
            <person name="Nakanishi M."/>
            <person name="Sayaka M."/>
            <person name="Hattori M."/>
            <person name="Ohkuma M."/>
        </authorList>
    </citation>
    <scope>NUCLEOTIDE SEQUENCE [LARGE SCALE GENOMIC DNA]</scope>
    <source>
        <strain evidence="2">JCM19235</strain>
    </source>
</reference>
<evidence type="ECO:0000313" key="2">
    <source>
        <dbReference type="Proteomes" id="UP000029228"/>
    </source>
</evidence>